<dbReference type="SMART" id="SM00280">
    <property type="entry name" value="KAZAL"/>
    <property type="match status" value="4"/>
</dbReference>
<dbReference type="InterPro" id="IPR036058">
    <property type="entry name" value="Kazal_dom_sf"/>
</dbReference>
<dbReference type="GO" id="GO:0004867">
    <property type="term" value="F:serine-type endopeptidase inhibitor activity"/>
    <property type="evidence" value="ECO:0007669"/>
    <property type="project" value="UniProtKB-KW"/>
</dbReference>
<dbReference type="InterPro" id="IPR002350">
    <property type="entry name" value="Kazal_dom"/>
</dbReference>
<feature type="domain" description="Kazal-like" evidence="4">
    <location>
        <begin position="150"/>
        <end position="188"/>
    </location>
</feature>
<dbReference type="OrthoDB" id="126772at2759"/>
<dbReference type="Pfam" id="PF07648">
    <property type="entry name" value="Kazal_2"/>
    <property type="match status" value="1"/>
</dbReference>
<protein>
    <recommendedName>
        <fullName evidence="4">Kazal-like domain-containing protein</fullName>
    </recommendedName>
</protein>
<dbReference type="PROSITE" id="PS51465">
    <property type="entry name" value="KAZAL_2"/>
    <property type="match status" value="4"/>
</dbReference>
<feature type="non-terminal residue" evidence="5">
    <location>
        <position position="1"/>
    </location>
</feature>
<dbReference type="PANTHER" id="PTHR10913:SF45">
    <property type="entry name" value="FOLLISTATIN, ISOFORM A-RELATED"/>
    <property type="match status" value="1"/>
</dbReference>
<dbReference type="HOGENOM" id="CLU_057241_3_1_1"/>
<reference evidence="6" key="3">
    <citation type="submission" date="2015-06" db="UniProtKB">
        <authorList>
            <consortium name="EnsemblMetazoa"/>
        </authorList>
    </citation>
    <scope>IDENTIFICATION</scope>
</reference>
<evidence type="ECO:0000313" key="5">
    <source>
        <dbReference type="EMBL" id="ELU05345.1"/>
    </source>
</evidence>
<dbReference type="EMBL" id="KB301608">
    <property type="protein sequence ID" value="ELU05345.1"/>
    <property type="molecule type" value="Genomic_DNA"/>
</dbReference>
<sequence length="188" mass="20418">DDCDMLCTMIYDPVCGSDGKTYATECSMKSSACREKTTLSVQYKGECQVAQIDDNDCMLACPYNYDPICGSDGNTYSNNCEMEAKACTMKTKITLSHIGACCALICPMNFAPVCGSDGETYSNECAMKAKACVAKKEISKSHDGPCDEAQEEQADCQLKPCARIYNPVCANDGKTYPNECEMENTACM</sequence>
<dbReference type="InterPro" id="IPR050653">
    <property type="entry name" value="Prot_Inhib_GrowthFact_Antg"/>
</dbReference>
<keyword evidence="7" id="KW-1185">Reference proteome</keyword>
<dbReference type="EMBL" id="AMQN01007872">
    <property type="status" value="NOT_ANNOTATED_CDS"/>
    <property type="molecule type" value="Genomic_DNA"/>
</dbReference>
<evidence type="ECO:0000256" key="3">
    <source>
        <dbReference type="ARBA" id="ARBA00023157"/>
    </source>
</evidence>
<keyword evidence="3" id="KW-1015">Disulfide bond</keyword>
<feature type="domain" description="Kazal-like" evidence="4">
    <location>
        <begin position="96"/>
        <end position="148"/>
    </location>
</feature>
<feature type="domain" description="Kazal-like" evidence="4">
    <location>
        <begin position="1"/>
        <end position="49"/>
    </location>
</feature>
<reference evidence="5 7" key="2">
    <citation type="journal article" date="2013" name="Nature">
        <title>Insights into bilaterian evolution from three spiralian genomes.</title>
        <authorList>
            <person name="Simakov O."/>
            <person name="Marletaz F."/>
            <person name="Cho S.J."/>
            <person name="Edsinger-Gonzales E."/>
            <person name="Havlak P."/>
            <person name="Hellsten U."/>
            <person name="Kuo D.H."/>
            <person name="Larsson T."/>
            <person name="Lv J."/>
            <person name="Arendt D."/>
            <person name="Savage R."/>
            <person name="Osoegawa K."/>
            <person name="de Jong P."/>
            <person name="Grimwood J."/>
            <person name="Chapman J.A."/>
            <person name="Shapiro H."/>
            <person name="Aerts A."/>
            <person name="Otillar R.P."/>
            <person name="Terry A.Y."/>
            <person name="Boore J.L."/>
            <person name="Grigoriev I.V."/>
            <person name="Lindberg D.R."/>
            <person name="Seaver E.C."/>
            <person name="Weisblat D.A."/>
            <person name="Putnam N.H."/>
            <person name="Rokhsar D.S."/>
        </authorList>
    </citation>
    <scope>NUCLEOTIDE SEQUENCE</scope>
    <source>
        <strain evidence="5 7">I ESC-2004</strain>
    </source>
</reference>
<dbReference type="SUPFAM" id="SSF100895">
    <property type="entry name" value="Kazal-type serine protease inhibitors"/>
    <property type="match status" value="4"/>
</dbReference>
<feature type="domain" description="Kazal-like" evidence="4">
    <location>
        <begin position="51"/>
        <end position="93"/>
    </location>
</feature>
<dbReference type="Gene3D" id="3.30.60.30">
    <property type="match status" value="4"/>
</dbReference>
<dbReference type="EnsemblMetazoa" id="CapteT103110">
    <property type="protein sequence ID" value="CapteP103110"/>
    <property type="gene ID" value="CapteG103110"/>
</dbReference>
<dbReference type="CDD" id="cd00104">
    <property type="entry name" value="KAZAL_FS"/>
    <property type="match status" value="4"/>
</dbReference>
<evidence type="ECO:0000313" key="7">
    <source>
        <dbReference type="Proteomes" id="UP000014760"/>
    </source>
</evidence>
<evidence type="ECO:0000313" key="6">
    <source>
        <dbReference type="EnsemblMetazoa" id="CapteP103110"/>
    </source>
</evidence>
<dbReference type="STRING" id="283909.R7UGJ4"/>
<gene>
    <name evidence="5" type="ORF">CAPTEDRAFT_103110</name>
</gene>
<name>R7UGJ4_CAPTE</name>
<evidence type="ECO:0000259" key="4">
    <source>
        <dbReference type="PROSITE" id="PS51465"/>
    </source>
</evidence>
<dbReference type="Proteomes" id="UP000014760">
    <property type="component" value="Unassembled WGS sequence"/>
</dbReference>
<dbReference type="GO" id="GO:0005576">
    <property type="term" value="C:extracellular region"/>
    <property type="evidence" value="ECO:0007669"/>
    <property type="project" value="TreeGrafter"/>
</dbReference>
<dbReference type="PANTHER" id="PTHR10913">
    <property type="entry name" value="FOLLISTATIN-RELATED"/>
    <property type="match status" value="1"/>
</dbReference>
<accession>R7UGJ4</accession>
<dbReference type="AlphaFoldDB" id="R7UGJ4"/>
<evidence type="ECO:0000256" key="2">
    <source>
        <dbReference type="ARBA" id="ARBA00022900"/>
    </source>
</evidence>
<keyword evidence="1" id="KW-0646">Protease inhibitor</keyword>
<organism evidence="5">
    <name type="scientific">Capitella teleta</name>
    <name type="common">Polychaete worm</name>
    <dbReference type="NCBI Taxonomy" id="283909"/>
    <lineage>
        <taxon>Eukaryota</taxon>
        <taxon>Metazoa</taxon>
        <taxon>Spiralia</taxon>
        <taxon>Lophotrochozoa</taxon>
        <taxon>Annelida</taxon>
        <taxon>Polychaeta</taxon>
        <taxon>Sedentaria</taxon>
        <taxon>Scolecida</taxon>
        <taxon>Capitellidae</taxon>
        <taxon>Capitella</taxon>
    </lineage>
</organism>
<reference evidence="7" key="1">
    <citation type="submission" date="2012-12" db="EMBL/GenBank/DDBJ databases">
        <authorList>
            <person name="Hellsten U."/>
            <person name="Grimwood J."/>
            <person name="Chapman J.A."/>
            <person name="Shapiro H."/>
            <person name="Aerts A."/>
            <person name="Otillar R.P."/>
            <person name="Terry A.Y."/>
            <person name="Boore J.L."/>
            <person name="Simakov O."/>
            <person name="Marletaz F."/>
            <person name="Cho S.-J."/>
            <person name="Edsinger-Gonzales E."/>
            <person name="Havlak P."/>
            <person name="Kuo D.-H."/>
            <person name="Larsson T."/>
            <person name="Lv J."/>
            <person name="Arendt D."/>
            <person name="Savage R."/>
            <person name="Osoegawa K."/>
            <person name="de Jong P."/>
            <person name="Lindberg D.R."/>
            <person name="Seaver E.C."/>
            <person name="Weisblat D.A."/>
            <person name="Putnam N.H."/>
            <person name="Grigoriev I.V."/>
            <person name="Rokhsar D.S."/>
        </authorList>
    </citation>
    <scope>NUCLEOTIDE SEQUENCE</scope>
    <source>
        <strain evidence="7">I ESC-2004</strain>
    </source>
</reference>
<keyword evidence="2" id="KW-0722">Serine protease inhibitor</keyword>
<proteinExistence type="predicted"/>
<evidence type="ECO:0000256" key="1">
    <source>
        <dbReference type="ARBA" id="ARBA00022690"/>
    </source>
</evidence>
<dbReference type="OMA" id="TWGNMCE"/>
<dbReference type="GO" id="GO:0030154">
    <property type="term" value="P:cell differentiation"/>
    <property type="evidence" value="ECO:0007669"/>
    <property type="project" value="TreeGrafter"/>
</dbReference>
<dbReference type="Pfam" id="PF00050">
    <property type="entry name" value="Kazal_1"/>
    <property type="match status" value="3"/>
</dbReference>